<dbReference type="EMBL" id="OY660886">
    <property type="protein sequence ID" value="CAJ1085915.1"/>
    <property type="molecule type" value="Genomic_DNA"/>
</dbReference>
<evidence type="ECO:0000256" key="2">
    <source>
        <dbReference type="ARBA" id="ARBA00022525"/>
    </source>
</evidence>
<dbReference type="PANTHER" id="PTHR22923">
    <property type="entry name" value="CEREBELLIN-RELATED"/>
    <property type="match status" value="1"/>
</dbReference>
<dbReference type="InterPro" id="IPR001073">
    <property type="entry name" value="C1q_dom"/>
</dbReference>
<name>A0AAV1HJV3_XYRNO</name>
<dbReference type="PRINTS" id="PR00007">
    <property type="entry name" value="COMPLEMNTC1Q"/>
</dbReference>
<sequence>MKEKLGIMETRLTESESQILVMKEKEDTKVVFSAASGGPGSGENLGPFNTDTTVIFKRVITNMGDAYNVATGIFAAPVAGVYYFTIFFHAAGDHEGKLYMYKNADLIIVTHDQKSDTDPADNGGNAVFLQLQQGDQVYVQLPANCHVWGSNGHTTFSGFLVSQM</sequence>
<dbReference type="GO" id="GO:0005576">
    <property type="term" value="C:extracellular region"/>
    <property type="evidence" value="ECO:0007669"/>
    <property type="project" value="UniProtKB-SubCell"/>
</dbReference>
<comment type="subcellular location">
    <subcellularLocation>
        <location evidence="1">Secreted</location>
    </subcellularLocation>
</comment>
<proteinExistence type="predicted"/>
<gene>
    <name evidence="5" type="ORF">XNOV1_A040773</name>
</gene>
<evidence type="ECO:0000259" key="4">
    <source>
        <dbReference type="PROSITE" id="PS50871"/>
    </source>
</evidence>
<evidence type="ECO:0000256" key="1">
    <source>
        <dbReference type="ARBA" id="ARBA00004613"/>
    </source>
</evidence>
<feature type="domain" description="C1q" evidence="4">
    <location>
        <begin position="25"/>
        <end position="164"/>
    </location>
</feature>
<organism evidence="5 6">
    <name type="scientific">Xyrichtys novacula</name>
    <name type="common">Pearly razorfish</name>
    <name type="synonym">Hemipteronotus novacula</name>
    <dbReference type="NCBI Taxonomy" id="13765"/>
    <lineage>
        <taxon>Eukaryota</taxon>
        <taxon>Metazoa</taxon>
        <taxon>Chordata</taxon>
        <taxon>Craniata</taxon>
        <taxon>Vertebrata</taxon>
        <taxon>Euteleostomi</taxon>
        <taxon>Actinopterygii</taxon>
        <taxon>Neopterygii</taxon>
        <taxon>Teleostei</taxon>
        <taxon>Neoteleostei</taxon>
        <taxon>Acanthomorphata</taxon>
        <taxon>Eupercaria</taxon>
        <taxon>Labriformes</taxon>
        <taxon>Labridae</taxon>
        <taxon>Xyrichtys</taxon>
    </lineage>
</organism>
<dbReference type="SMART" id="SM00110">
    <property type="entry name" value="C1Q"/>
    <property type="match status" value="1"/>
</dbReference>
<keyword evidence="6" id="KW-1185">Reference proteome</keyword>
<keyword evidence="2" id="KW-0964">Secreted</keyword>
<evidence type="ECO:0000256" key="3">
    <source>
        <dbReference type="ARBA" id="ARBA00022729"/>
    </source>
</evidence>
<dbReference type="PROSITE" id="PS50871">
    <property type="entry name" value="C1Q"/>
    <property type="match status" value="1"/>
</dbReference>
<accession>A0AAV1HJV3</accession>
<dbReference type="Pfam" id="PF00386">
    <property type="entry name" value="C1q"/>
    <property type="match status" value="1"/>
</dbReference>
<evidence type="ECO:0000313" key="5">
    <source>
        <dbReference type="EMBL" id="CAJ1085915.1"/>
    </source>
</evidence>
<keyword evidence="3" id="KW-0732">Signal</keyword>
<dbReference type="InterPro" id="IPR050822">
    <property type="entry name" value="Cerebellin_Synaptic_Org"/>
</dbReference>
<dbReference type="Proteomes" id="UP001178508">
    <property type="component" value="Chromosome 23"/>
</dbReference>
<dbReference type="AlphaFoldDB" id="A0AAV1HJV3"/>
<evidence type="ECO:0000313" key="6">
    <source>
        <dbReference type="Proteomes" id="UP001178508"/>
    </source>
</evidence>
<reference evidence="5" key="1">
    <citation type="submission" date="2023-08" db="EMBL/GenBank/DDBJ databases">
        <authorList>
            <person name="Alioto T."/>
            <person name="Alioto T."/>
            <person name="Gomez Garrido J."/>
        </authorList>
    </citation>
    <scope>NUCLEOTIDE SEQUENCE</scope>
</reference>
<dbReference type="PANTHER" id="PTHR22923:SF102">
    <property type="entry name" value="CEREBELLIN 13-RELATED"/>
    <property type="match status" value="1"/>
</dbReference>
<protein>
    <submittedName>
        <fullName evidence="5">Complement C1q-like protein 4</fullName>
    </submittedName>
</protein>
<dbReference type="Gene3D" id="2.60.120.40">
    <property type="match status" value="1"/>
</dbReference>
<dbReference type="InterPro" id="IPR008983">
    <property type="entry name" value="Tumour_necrosis_fac-like_dom"/>
</dbReference>
<dbReference type="SUPFAM" id="SSF49842">
    <property type="entry name" value="TNF-like"/>
    <property type="match status" value="1"/>
</dbReference>